<dbReference type="EMBL" id="CACRSL010000003">
    <property type="protein sequence ID" value="VYT04446.1"/>
    <property type="molecule type" value="Genomic_DNA"/>
</dbReference>
<reference evidence="2" key="1">
    <citation type="submission" date="2019-11" db="EMBL/GenBank/DDBJ databases">
        <authorList>
            <person name="Feng L."/>
        </authorList>
    </citation>
    <scope>NUCLEOTIDE SEQUENCE</scope>
    <source>
        <strain evidence="2">AundefinedLFYP135</strain>
    </source>
</reference>
<protein>
    <recommendedName>
        <fullName evidence="3">DUF4430 domain-containing protein</fullName>
    </recommendedName>
</protein>
<dbReference type="PROSITE" id="PS51257">
    <property type="entry name" value="PROKAR_LIPOPROTEIN"/>
    <property type="match status" value="1"/>
</dbReference>
<dbReference type="Gene3D" id="2.170.130.30">
    <property type="match status" value="1"/>
</dbReference>
<gene>
    <name evidence="2" type="ORF">AULFYP135_01414</name>
</gene>
<name>A0A6N2TLV5_9FIRM</name>
<feature type="signal peptide" evidence="1">
    <location>
        <begin position="1"/>
        <end position="19"/>
    </location>
</feature>
<keyword evidence="1" id="KW-0732">Signal</keyword>
<sequence>MKKIFAVLLAGTVMAAVFAGCGNDGGNSSSSQGISSSQAEEKVAVFDGGATGEKVTTIFTIVDEEGVAMFEGSAVAENAEAPTVRDLTKAVVEYGETVPFETDESGEYIGFGNLQSDDAYVWSLLYNGTVTTESTDSIVVKDGDVIMWKLLPIEFREDALSK</sequence>
<evidence type="ECO:0000256" key="1">
    <source>
        <dbReference type="SAM" id="SignalP"/>
    </source>
</evidence>
<accession>A0A6N2TLV5</accession>
<evidence type="ECO:0008006" key="3">
    <source>
        <dbReference type="Google" id="ProtNLM"/>
    </source>
</evidence>
<feature type="chain" id="PRO_5038798276" description="DUF4430 domain-containing protein" evidence="1">
    <location>
        <begin position="20"/>
        <end position="162"/>
    </location>
</feature>
<evidence type="ECO:0000313" key="2">
    <source>
        <dbReference type="EMBL" id="VYT04446.1"/>
    </source>
</evidence>
<dbReference type="AlphaFoldDB" id="A0A6N2TLV5"/>
<organism evidence="2">
    <name type="scientific">uncultured Anaerotruncus sp</name>
    <dbReference type="NCBI Taxonomy" id="905011"/>
    <lineage>
        <taxon>Bacteria</taxon>
        <taxon>Bacillati</taxon>
        <taxon>Bacillota</taxon>
        <taxon>Clostridia</taxon>
        <taxon>Eubacteriales</taxon>
        <taxon>Oscillospiraceae</taxon>
        <taxon>Anaerotruncus</taxon>
        <taxon>environmental samples</taxon>
    </lineage>
</organism>
<proteinExistence type="predicted"/>